<feature type="domain" description="Xylose isomerase-like TIM barrel" evidence="2">
    <location>
        <begin position="19"/>
        <end position="264"/>
    </location>
</feature>
<keyword evidence="1" id="KW-0413">Isomerase</keyword>
<name>A0ABX0W2R8_9RHOB</name>
<gene>
    <name evidence="3" type="ORF">HCZ30_15100</name>
</gene>
<dbReference type="Gene3D" id="3.20.20.150">
    <property type="entry name" value="Divalent-metal-dependent TIM barrel enzymes"/>
    <property type="match status" value="1"/>
</dbReference>
<dbReference type="InterPro" id="IPR036237">
    <property type="entry name" value="Xyl_isomerase-like_sf"/>
</dbReference>
<proteinExistence type="predicted"/>
<comment type="caution">
    <text evidence="3">The sequence shown here is derived from an EMBL/GenBank/DDBJ whole genome shotgun (WGS) entry which is preliminary data.</text>
</comment>
<sequence>MKKVLNQITVPHLSFEAFLDLAAQLGCIGVEARNDMDALDRPLFDDMDPATAGEMIRAKGLRLVGLSQVYPFNDWNDDRRAEVAKLVETAKAVQAETISLIPRNDGVGIANGERQANLRIALKEIYPMLVEADMIALVEPLGFGRSSLRSKAELIETLDALGVADRYKLVHDTFHHTLAEGGAIYPAQTGIVHISGVSDPSLTIDDMDDAHRVLIDENDQLGNIEQMQAFIDAGYEGAFSYECFAPETQQLRNHAEEIGKSFDYIEAQLNA</sequence>
<dbReference type="RefSeq" id="WP_167639142.1">
    <property type="nucleotide sequence ID" value="NZ_JAATOP010000013.1"/>
</dbReference>
<dbReference type="Proteomes" id="UP000709466">
    <property type="component" value="Unassembled WGS sequence"/>
</dbReference>
<dbReference type="Pfam" id="PF01261">
    <property type="entry name" value="AP_endonuc_2"/>
    <property type="match status" value="1"/>
</dbReference>
<dbReference type="SUPFAM" id="SSF51658">
    <property type="entry name" value="Xylose isomerase-like"/>
    <property type="match status" value="1"/>
</dbReference>
<protein>
    <submittedName>
        <fullName evidence="3">TIM barrel protein</fullName>
    </submittedName>
</protein>
<dbReference type="InterPro" id="IPR050417">
    <property type="entry name" value="Sugar_Epim/Isomerase"/>
</dbReference>
<reference evidence="3 4" key="1">
    <citation type="submission" date="2020-03" db="EMBL/GenBank/DDBJ databases">
        <title>Bacterial isolates of synthetic phycosphere.</title>
        <authorList>
            <person name="Fu H."/>
            <person name="Moran M.A."/>
        </authorList>
    </citation>
    <scope>NUCLEOTIDE SEQUENCE [LARGE SCALE GENOMIC DNA]</scope>
    <source>
        <strain evidence="3 4">HF1</strain>
    </source>
</reference>
<evidence type="ECO:0000256" key="1">
    <source>
        <dbReference type="ARBA" id="ARBA00023235"/>
    </source>
</evidence>
<evidence type="ECO:0000259" key="2">
    <source>
        <dbReference type="Pfam" id="PF01261"/>
    </source>
</evidence>
<dbReference type="EMBL" id="JAATOP010000013">
    <property type="protein sequence ID" value="NIY73756.1"/>
    <property type="molecule type" value="Genomic_DNA"/>
</dbReference>
<dbReference type="PANTHER" id="PTHR43489:SF7">
    <property type="entry name" value="3-DEHYDRO-D-GULOSIDE 4-EPIMERASE-RELATED"/>
    <property type="match status" value="1"/>
</dbReference>
<accession>A0ABX0W2R8</accession>
<evidence type="ECO:0000313" key="4">
    <source>
        <dbReference type="Proteomes" id="UP000709466"/>
    </source>
</evidence>
<keyword evidence="4" id="KW-1185">Reference proteome</keyword>
<dbReference type="InterPro" id="IPR013022">
    <property type="entry name" value="Xyl_isomerase-like_TIM-brl"/>
</dbReference>
<dbReference type="PANTHER" id="PTHR43489">
    <property type="entry name" value="ISOMERASE"/>
    <property type="match status" value="1"/>
</dbReference>
<evidence type="ECO:0000313" key="3">
    <source>
        <dbReference type="EMBL" id="NIY73756.1"/>
    </source>
</evidence>
<organism evidence="3 4">
    <name type="scientific">Marivivens donghaensis</name>
    <dbReference type="NCBI Taxonomy" id="1699413"/>
    <lineage>
        <taxon>Bacteria</taxon>
        <taxon>Pseudomonadati</taxon>
        <taxon>Pseudomonadota</taxon>
        <taxon>Alphaproteobacteria</taxon>
        <taxon>Rhodobacterales</taxon>
        <taxon>Paracoccaceae</taxon>
        <taxon>Marivivens group</taxon>
        <taxon>Marivivens</taxon>
    </lineage>
</organism>